<accession>B2A5D8</accession>
<sequence>MASEKRHEKIREIEELVNDLKALLKKHGEKLDLKTDTEIIEIASQLNKVLEDYNEKYIEK</sequence>
<dbReference type="InParanoid" id="B2A5D8"/>
<evidence type="ECO:0000313" key="1">
    <source>
        <dbReference type="EMBL" id="ACB83972.1"/>
    </source>
</evidence>
<reference evidence="1 2" key="2">
    <citation type="journal article" date="2011" name="J. Bacteriol.">
        <title>Complete genome sequence of the anaerobic, halophilic alkalithermophile Natranaerobius thermophilus JW/NM-WN-LF.</title>
        <authorList>
            <person name="Zhao B."/>
            <person name="Mesbah N.M."/>
            <person name="Dalin E."/>
            <person name="Goodwin L."/>
            <person name="Nolan M."/>
            <person name="Pitluck S."/>
            <person name="Chertkov O."/>
            <person name="Brettin T.S."/>
            <person name="Han J."/>
            <person name="Larimer F.W."/>
            <person name="Land M.L."/>
            <person name="Hauser L."/>
            <person name="Kyrpides N."/>
            <person name="Wiegel J."/>
        </authorList>
    </citation>
    <scope>NUCLEOTIDE SEQUENCE [LARGE SCALE GENOMIC DNA]</scope>
    <source>
        <strain evidence="2">ATCC BAA-1301 / DSM 18059 / JW/NM-WN-LF</strain>
    </source>
</reference>
<keyword evidence="2" id="KW-1185">Reference proteome</keyword>
<dbReference type="Proteomes" id="UP000001683">
    <property type="component" value="Chromosome"/>
</dbReference>
<dbReference type="STRING" id="457570.Nther_0376"/>
<dbReference type="RefSeq" id="WP_012446860.1">
    <property type="nucleotide sequence ID" value="NC_010718.1"/>
</dbReference>
<evidence type="ECO:0008006" key="3">
    <source>
        <dbReference type="Google" id="ProtNLM"/>
    </source>
</evidence>
<reference evidence="1 2" key="1">
    <citation type="submission" date="2008-04" db="EMBL/GenBank/DDBJ databases">
        <title>Complete sequence of chromosome of Natranaerobius thermophilus JW/NM-WN-LF.</title>
        <authorList>
            <consortium name="US DOE Joint Genome Institute"/>
            <person name="Copeland A."/>
            <person name="Lucas S."/>
            <person name="Lapidus A."/>
            <person name="Glavina del Rio T."/>
            <person name="Dalin E."/>
            <person name="Tice H."/>
            <person name="Bruce D."/>
            <person name="Goodwin L."/>
            <person name="Pitluck S."/>
            <person name="Chertkov O."/>
            <person name="Brettin T."/>
            <person name="Detter J.C."/>
            <person name="Han C."/>
            <person name="Kuske C.R."/>
            <person name="Schmutz J."/>
            <person name="Larimer F."/>
            <person name="Land M."/>
            <person name="Hauser L."/>
            <person name="Kyrpides N."/>
            <person name="Lykidis A."/>
            <person name="Mesbah N.M."/>
            <person name="Wiegel J."/>
        </authorList>
    </citation>
    <scope>NUCLEOTIDE SEQUENCE [LARGE SCALE GENOMIC DNA]</scope>
    <source>
        <strain evidence="2">ATCC BAA-1301 / DSM 18059 / JW/NM-WN-LF</strain>
    </source>
</reference>
<organism evidence="1 2">
    <name type="scientific">Natranaerobius thermophilus (strain ATCC BAA-1301 / DSM 18059 / JW/NM-WN-LF)</name>
    <dbReference type="NCBI Taxonomy" id="457570"/>
    <lineage>
        <taxon>Bacteria</taxon>
        <taxon>Bacillati</taxon>
        <taxon>Bacillota</taxon>
        <taxon>Clostridia</taxon>
        <taxon>Natranaerobiales</taxon>
        <taxon>Natranaerobiaceae</taxon>
        <taxon>Natranaerobius</taxon>
    </lineage>
</organism>
<proteinExistence type="predicted"/>
<dbReference type="AlphaFoldDB" id="B2A5D8"/>
<dbReference type="KEGG" id="nth:Nther_0376"/>
<evidence type="ECO:0000313" key="2">
    <source>
        <dbReference type="Proteomes" id="UP000001683"/>
    </source>
</evidence>
<dbReference type="HOGENOM" id="CLU_2936779_0_0_9"/>
<protein>
    <recommendedName>
        <fullName evidence="3">Spo0E like sporulation regulatory protein</fullName>
    </recommendedName>
</protein>
<gene>
    <name evidence="1" type="ordered locus">Nther_0376</name>
</gene>
<name>B2A5D8_NATTJ</name>
<dbReference type="EMBL" id="CP001034">
    <property type="protein sequence ID" value="ACB83972.1"/>
    <property type="molecule type" value="Genomic_DNA"/>
</dbReference>